<organism evidence="1 2">
    <name type="scientific">Microbulbifer harenosus</name>
    <dbReference type="NCBI Taxonomy" id="2576840"/>
    <lineage>
        <taxon>Bacteria</taxon>
        <taxon>Pseudomonadati</taxon>
        <taxon>Pseudomonadota</taxon>
        <taxon>Gammaproteobacteria</taxon>
        <taxon>Cellvibrionales</taxon>
        <taxon>Microbulbiferaceae</taxon>
        <taxon>Microbulbifer</taxon>
    </lineage>
</organism>
<reference evidence="1 2" key="1">
    <citation type="submission" date="2019-05" db="EMBL/GenBank/DDBJ databases">
        <title>Microbulbifer harenosus sp. nov., an alginate-degrading bacterium isolated from coastal sand.</title>
        <authorList>
            <person name="Huang H."/>
            <person name="Mo K."/>
            <person name="Bao S."/>
        </authorList>
    </citation>
    <scope>NUCLEOTIDE SEQUENCE [LARGE SCALE GENOMIC DNA]</scope>
    <source>
        <strain evidence="1 2">HB161719</strain>
    </source>
</reference>
<evidence type="ECO:0000313" key="1">
    <source>
        <dbReference type="EMBL" id="TLM73389.1"/>
    </source>
</evidence>
<evidence type="ECO:0008006" key="3">
    <source>
        <dbReference type="Google" id="ProtNLM"/>
    </source>
</evidence>
<protein>
    <recommendedName>
        <fullName evidence="3">DUF4304 domain-containing protein</fullName>
    </recommendedName>
</protein>
<keyword evidence="2" id="KW-1185">Reference proteome</keyword>
<evidence type="ECO:0000313" key="2">
    <source>
        <dbReference type="Proteomes" id="UP000306791"/>
    </source>
</evidence>
<name>A0ABY2UCW3_9GAMM</name>
<sequence>MASKAKPLNEELKKVFFPLVESKGFVRSRSTDPHFVIFKRSTDRGEDVFEIQWDKYWRPYFVVNFEKCGVNESPWNENGRLQRRRGGSLSCWFSLFPPLLERFLNFRWKYTPNEVVRELIEKFPELEEWWLSGTVGHHMYIVGRHA</sequence>
<comment type="caution">
    <text evidence="1">The sequence shown here is derived from an EMBL/GenBank/DDBJ whole genome shotgun (WGS) entry which is preliminary data.</text>
</comment>
<gene>
    <name evidence="1" type="ORF">FDY93_19050</name>
</gene>
<proteinExistence type="predicted"/>
<accession>A0ABY2UCW3</accession>
<dbReference type="RefSeq" id="WP_138237343.1">
    <property type="nucleotide sequence ID" value="NZ_CP185860.1"/>
</dbReference>
<dbReference type="Proteomes" id="UP000306791">
    <property type="component" value="Unassembled WGS sequence"/>
</dbReference>
<dbReference type="EMBL" id="VANI01000032">
    <property type="protein sequence ID" value="TLM73389.1"/>
    <property type="molecule type" value="Genomic_DNA"/>
</dbReference>